<evidence type="ECO:0008006" key="5">
    <source>
        <dbReference type="Google" id="ProtNLM"/>
    </source>
</evidence>
<evidence type="ECO:0000256" key="1">
    <source>
        <dbReference type="SAM" id="MobiDB-lite"/>
    </source>
</evidence>
<organism evidence="3 4">
    <name type="scientific">Boletus reticuloceps</name>
    <dbReference type="NCBI Taxonomy" id="495285"/>
    <lineage>
        <taxon>Eukaryota</taxon>
        <taxon>Fungi</taxon>
        <taxon>Dikarya</taxon>
        <taxon>Basidiomycota</taxon>
        <taxon>Agaricomycotina</taxon>
        <taxon>Agaricomycetes</taxon>
        <taxon>Agaricomycetidae</taxon>
        <taxon>Boletales</taxon>
        <taxon>Boletineae</taxon>
        <taxon>Boletaceae</taxon>
        <taxon>Boletoideae</taxon>
        <taxon>Boletus</taxon>
    </lineage>
</organism>
<dbReference type="OrthoDB" id="2688393at2759"/>
<reference evidence="3" key="1">
    <citation type="submission" date="2021-03" db="EMBL/GenBank/DDBJ databases">
        <title>Evolutionary innovations through gain and loss of genes in the ectomycorrhizal Boletales.</title>
        <authorList>
            <person name="Wu G."/>
            <person name="Miyauchi S."/>
            <person name="Morin E."/>
            <person name="Yang Z.-L."/>
            <person name="Xu J."/>
            <person name="Martin F.M."/>
        </authorList>
    </citation>
    <scope>NUCLEOTIDE SEQUENCE</scope>
    <source>
        <strain evidence="3">BR01</strain>
    </source>
</reference>
<feature type="region of interest" description="Disordered" evidence="1">
    <location>
        <begin position="73"/>
        <end position="109"/>
    </location>
</feature>
<accession>A0A8I2YED2</accession>
<dbReference type="EMBL" id="JAGFBS010000054">
    <property type="protein sequence ID" value="KAG6370272.1"/>
    <property type="molecule type" value="Genomic_DNA"/>
</dbReference>
<feature type="chain" id="PRO_5034712727" description="C2H2-type domain-containing protein" evidence="2">
    <location>
        <begin position="29"/>
        <end position="205"/>
    </location>
</feature>
<feature type="compositionally biased region" description="Pro residues" evidence="1">
    <location>
        <begin position="87"/>
        <end position="96"/>
    </location>
</feature>
<dbReference type="Proteomes" id="UP000683000">
    <property type="component" value="Unassembled WGS sequence"/>
</dbReference>
<sequence length="205" mass="23144">MKLNCGGTAFSKLSWMLPLICAMPRAKSRCKQKNIRCPHCGKKFSGVTNVLQHLNQLSGSCFGKSLFELDSLVPNDDSDSPEMEPSIPLPDNPPSAPDVDVPPQHDEDIEMDNGDMLHPPRDPPANIEVEREQMQFVEVFEGCAEAFLGGKTFMSDFWNDQYASQQQDNLYFPWASKEEWAFALWLLRSRLSMVAIDTSANLHFF</sequence>
<keyword evidence="2" id="KW-0732">Signal</keyword>
<protein>
    <recommendedName>
        <fullName evidence="5">C2H2-type domain-containing protein</fullName>
    </recommendedName>
</protein>
<comment type="caution">
    <text evidence="3">The sequence shown here is derived from an EMBL/GenBank/DDBJ whole genome shotgun (WGS) entry which is preliminary data.</text>
</comment>
<name>A0A8I2YED2_9AGAM</name>
<keyword evidence="4" id="KW-1185">Reference proteome</keyword>
<proteinExistence type="predicted"/>
<gene>
    <name evidence="3" type="ORF">JVT61DRAFT_12221</name>
</gene>
<evidence type="ECO:0000313" key="4">
    <source>
        <dbReference type="Proteomes" id="UP000683000"/>
    </source>
</evidence>
<dbReference type="AlphaFoldDB" id="A0A8I2YED2"/>
<evidence type="ECO:0000256" key="2">
    <source>
        <dbReference type="SAM" id="SignalP"/>
    </source>
</evidence>
<feature type="signal peptide" evidence="2">
    <location>
        <begin position="1"/>
        <end position="28"/>
    </location>
</feature>
<evidence type="ECO:0000313" key="3">
    <source>
        <dbReference type="EMBL" id="KAG6370272.1"/>
    </source>
</evidence>